<feature type="domain" description="Type I restriction modification DNA specificity" evidence="4">
    <location>
        <begin position="369"/>
        <end position="515"/>
    </location>
</feature>
<dbReference type="RefSeq" id="WP_155084526.1">
    <property type="nucleotide sequence ID" value="NZ_WMIA01000025.1"/>
</dbReference>
<evidence type="ECO:0000256" key="1">
    <source>
        <dbReference type="ARBA" id="ARBA00010923"/>
    </source>
</evidence>
<dbReference type="InterPro" id="IPR029063">
    <property type="entry name" value="SAM-dependent_MTases_sf"/>
</dbReference>
<keyword evidence="3" id="KW-0238">DNA-binding</keyword>
<dbReference type="SUPFAM" id="SSF116734">
    <property type="entry name" value="DNA methylase specificity domain"/>
    <property type="match status" value="1"/>
</dbReference>
<reference evidence="6 7" key="1">
    <citation type="submission" date="2019-11" db="EMBL/GenBank/DDBJ databases">
        <title>Isolation of a new High Light Tolerant Cyanobacteria.</title>
        <authorList>
            <person name="Dobson Z."/>
            <person name="Vaughn N."/>
            <person name="Vaughn M."/>
            <person name="Fromme P."/>
            <person name="Mazor Y."/>
        </authorList>
    </citation>
    <scope>NUCLEOTIDE SEQUENCE [LARGE SCALE GENOMIC DNA]</scope>
    <source>
        <strain evidence="6 7">0216</strain>
    </source>
</reference>
<accession>A0A844GZE0</accession>
<evidence type="ECO:0000256" key="3">
    <source>
        <dbReference type="ARBA" id="ARBA00023125"/>
    </source>
</evidence>
<dbReference type="CDD" id="cd16961">
    <property type="entry name" value="RMtype1_S_TRD-CR_like"/>
    <property type="match status" value="1"/>
</dbReference>
<dbReference type="Pfam" id="PF02384">
    <property type="entry name" value="N6_Mtase"/>
    <property type="match status" value="1"/>
</dbReference>
<dbReference type="SUPFAM" id="SSF53335">
    <property type="entry name" value="S-adenosyl-L-methionine-dependent methyltransferases"/>
    <property type="match status" value="1"/>
</dbReference>
<dbReference type="AlphaFoldDB" id="A0A844GZE0"/>
<evidence type="ECO:0000313" key="7">
    <source>
        <dbReference type="Proteomes" id="UP000437131"/>
    </source>
</evidence>
<organism evidence="6 7">
    <name type="scientific">Cyanobacterium aponinum 0216</name>
    <dbReference type="NCBI Taxonomy" id="2676140"/>
    <lineage>
        <taxon>Bacteria</taxon>
        <taxon>Bacillati</taxon>
        <taxon>Cyanobacteriota</taxon>
        <taxon>Cyanophyceae</taxon>
        <taxon>Oscillatoriophycideae</taxon>
        <taxon>Chroococcales</taxon>
        <taxon>Geminocystaceae</taxon>
        <taxon>Cyanobacterium</taxon>
    </lineage>
</organism>
<dbReference type="InterPro" id="IPR044946">
    <property type="entry name" value="Restrct_endonuc_typeI_TRD_sf"/>
</dbReference>
<comment type="caution">
    <text evidence="6">The sequence shown here is derived from an EMBL/GenBank/DDBJ whole genome shotgun (WGS) entry which is preliminary data.</text>
</comment>
<evidence type="ECO:0000259" key="4">
    <source>
        <dbReference type="Pfam" id="PF01420"/>
    </source>
</evidence>
<dbReference type="Gene3D" id="3.40.50.150">
    <property type="entry name" value="Vaccinia Virus protein VP39"/>
    <property type="match status" value="1"/>
</dbReference>
<comment type="similarity">
    <text evidence="1">Belongs to the type-I restriction system S methylase family.</text>
</comment>
<dbReference type="Proteomes" id="UP000437131">
    <property type="component" value="Unassembled WGS sequence"/>
</dbReference>
<dbReference type="Pfam" id="PF01420">
    <property type="entry name" value="Methylase_S"/>
    <property type="match status" value="1"/>
</dbReference>
<proteinExistence type="inferred from homology"/>
<evidence type="ECO:0000313" key="6">
    <source>
        <dbReference type="EMBL" id="MTF40318.1"/>
    </source>
</evidence>
<dbReference type="InterPro" id="IPR000055">
    <property type="entry name" value="Restrct_endonuc_typeI_TRD"/>
</dbReference>
<dbReference type="GO" id="GO:0032259">
    <property type="term" value="P:methylation"/>
    <property type="evidence" value="ECO:0007669"/>
    <property type="project" value="UniProtKB-KW"/>
</dbReference>
<dbReference type="InterPro" id="IPR003356">
    <property type="entry name" value="DNA_methylase_A-5"/>
</dbReference>
<dbReference type="Gene3D" id="3.90.220.20">
    <property type="entry name" value="DNA methylase specificity domains"/>
    <property type="match status" value="1"/>
</dbReference>
<dbReference type="GO" id="GO:0003677">
    <property type="term" value="F:DNA binding"/>
    <property type="evidence" value="ECO:0007669"/>
    <property type="project" value="UniProtKB-KW"/>
</dbReference>
<evidence type="ECO:0000256" key="2">
    <source>
        <dbReference type="ARBA" id="ARBA00022747"/>
    </source>
</evidence>
<dbReference type="PANTHER" id="PTHR30408:SF12">
    <property type="entry name" value="TYPE I RESTRICTION ENZYME MJAVIII SPECIFICITY SUBUNIT"/>
    <property type="match status" value="1"/>
</dbReference>
<protein>
    <submittedName>
        <fullName evidence="6">N-6 DNA methylase</fullName>
    </submittedName>
</protein>
<keyword evidence="6" id="KW-0489">Methyltransferase</keyword>
<dbReference type="GO" id="GO:0008170">
    <property type="term" value="F:N-methyltransferase activity"/>
    <property type="evidence" value="ECO:0007669"/>
    <property type="project" value="InterPro"/>
</dbReference>
<gene>
    <name evidence="6" type="ORF">GGC33_15470</name>
</gene>
<evidence type="ECO:0000259" key="5">
    <source>
        <dbReference type="Pfam" id="PF02384"/>
    </source>
</evidence>
<dbReference type="GO" id="GO:0009307">
    <property type="term" value="P:DNA restriction-modification system"/>
    <property type="evidence" value="ECO:0007669"/>
    <property type="project" value="UniProtKB-KW"/>
</dbReference>
<dbReference type="PANTHER" id="PTHR30408">
    <property type="entry name" value="TYPE-1 RESTRICTION ENZYME ECOKI SPECIFICITY PROTEIN"/>
    <property type="match status" value="1"/>
</dbReference>
<name>A0A844GZE0_9CHRO</name>
<keyword evidence="2" id="KW-0680">Restriction system</keyword>
<feature type="domain" description="DNA methylase adenine-specific" evidence="5">
    <location>
        <begin position="200"/>
        <end position="334"/>
    </location>
</feature>
<dbReference type="InterPro" id="IPR052021">
    <property type="entry name" value="Type-I_RS_S_subunit"/>
</dbReference>
<sequence>MKDKNSNYSAFVPLKLHISDKSLVQAIELLATEWTEKGIKQFRITEGILNIFSEAGEFLTSGKLIVGRFLIPRELIKLMIQLADIDKGDEIYCAYDSLGKFALEIIEQGGHPYLEILRNIPIIYLVNILNEVDIQVSYSHPIYNPGYMERGKRKPFAKTISILPTGVKYNKELMNESLENFSLPLNSWIHSDAYALECLLAQTKNRAVIALNSTLLLSEKVQQFRESLVKRNLVETVISLPSGTIPYVLSQFSIMVLNKNKGNDNNIRFINGINEKFWIRENHQPKLVEWESLIKVSRSEADESIVIDVSKEKVLENKSSLEVAQYIYSSKEKEVEQLLSNQTTKTLAEVVNIISPVSSSHIRNKSSDKIKAKEITIDDFPDYGYLSSPTKEIDTINYKQNEHFLQSHDIVIVTKGSVGKVGITPPDVPAMGKGGWVVNQSYSILRAGEEISAISLYMYLISEVGQNAISRLVSKATRPLIRQGELKYLPIIIPTTEEVQEIEKTFNRMVKINCLKSKLAKKQQELHKKHWSLSNYEK</sequence>
<keyword evidence="6" id="KW-0808">Transferase</keyword>
<dbReference type="EMBL" id="WMIA01000025">
    <property type="protein sequence ID" value="MTF40318.1"/>
    <property type="molecule type" value="Genomic_DNA"/>
</dbReference>